<keyword evidence="4" id="KW-0443">Lipid metabolism</keyword>
<protein>
    <recommendedName>
        <fullName evidence="4">1-acyl-sn-glycerol-3-phosphate acyltransferase</fullName>
        <ecNumber evidence="4">2.3.1.51</ecNumber>
    </recommendedName>
</protein>
<evidence type="ECO:0000256" key="5">
    <source>
        <dbReference type="SAM" id="MobiDB-lite"/>
    </source>
</evidence>
<dbReference type="EC" id="2.3.1.51" evidence="4"/>
<organism evidence="8 9">
    <name type="scientific">Melanomma pulvis-pyrius CBS 109.77</name>
    <dbReference type="NCBI Taxonomy" id="1314802"/>
    <lineage>
        <taxon>Eukaryota</taxon>
        <taxon>Fungi</taxon>
        <taxon>Dikarya</taxon>
        <taxon>Ascomycota</taxon>
        <taxon>Pezizomycotina</taxon>
        <taxon>Dothideomycetes</taxon>
        <taxon>Pleosporomycetidae</taxon>
        <taxon>Pleosporales</taxon>
        <taxon>Melanommataceae</taxon>
        <taxon>Melanomma</taxon>
    </lineage>
</organism>
<accession>A0A6A6X634</accession>
<name>A0A6A6X634_9PLEO</name>
<sequence length="321" mass="35191">MSWLLYAVAAPPVLAFTLYALSKMLPRRYAQLAQFAAFFVASMVLMCYSALYGVFASIVLRAVGYGGLSQWTVGKVFKWSMWWCTGVFFEVIESGRIEGGRRGGEDALKTRPAVFVGNHQTELDVLLLGTIFPQYCSVTAKSSLKWTPFLGWFMTLSKSVFIDRANRATARAAFDGAAKVMQNERQSVFIFPEGTRSYASTPELLPFKKGAFHLAIQAQVPIVPIVAANYNHVLNVKEKRYTPGVISVSVLPAIPTKGLTAADADALTTKTRDAMMDELIRLSHLNGEGNGMPLPRTSGAERTPDELRKRTVGGSTTLKSS</sequence>
<dbReference type="AlphaFoldDB" id="A0A6A6X634"/>
<dbReference type="Proteomes" id="UP000799757">
    <property type="component" value="Unassembled WGS sequence"/>
</dbReference>
<dbReference type="InterPro" id="IPR002123">
    <property type="entry name" value="Plipid/glycerol_acylTrfase"/>
</dbReference>
<evidence type="ECO:0000259" key="7">
    <source>
        <dbReference type="SMART" id="SM00563"/>
    </source>
</evidence>
<comment type="domain">
    <text evidence="4">The HXXXXD motif is essential for acyltransferase activity and may constitute the binding site for the phosphate moiety of the glycerol-3-phosphate.</text>
</comment>
<dbReference type="InterPro" id="IPR004552">
    <property type="entry name" value="AGP_acyltrans"/>
</dbReference>
<keyword evidence="6" id="KW-0812">Transmembrane</keyword>
<dbReference type="GO" id="GO:0005783">
    <property type="term" value="C:endoplasmic reticulum"/>
    <property type="evidence" value="ECO:0007669"/>
    <property type="project" value="TreeGrafter"/>
</dbReference>
<evidence type="ECO:0000313" key="8">
    <source>
        <dbReference type="EMBL" id="KAF2791593.1"/>
    </source>
</evidence>
<dbReference type="NCBIfam" id="TIGR00530">
    <property type="entry name" value="AGP_acyltrn"/>
    <property type="match status" value="1"/>
</dbReference>
<reference evidence="8" key="1">
    <citation type="journal article" date="2020" name="Stud. Mycol.">
        <title>101 Dothideomycetes genomes: a test case for predicting lifestyles and emergence of pathogens.</title>
        <authorList>
            <person name="Haridas S."/>
            <person name="Albert R."/>
            <person name="Binder M."/>
            <person name="Bloem J."/>
            <person name="Labutti K."/>
            <person name="Salamov A."/>
            <person name="Andreopoulos B."/>
            <person name="Baker S."/>
            <person name="Barry K."/>
            <person name="Bills G."/>
            <person name="Bluhm B."/>
            <person name="Cannon C."/>
            <person name="Castanera R."/>
            <person name="Culley D."/>
            <person name="Daum C."/>
            <person name="Ezra D."/>
            <person name="Gonzalez J."/>
            <person name="Henrissat B."/>
            <person name="Kuo A."/>
            <person name="Liang C."/>
            <person name="Lipzen A."/>
            <person name="Lutzoni F."/>
            <person name="Magnuson J."/>
            <person name="Mondo S."/>
            <person name="Nolan M."/>
            <person name="Ohm R."/>
            <person name="Pangilinan J."/>
            <person name="Park H.-J."/>
            <person name="Ramirez L."/>
            <person name="Alfaro M."/>
            <person name="Sun H."/>
            <person name="Tritt A."/>
            <person name="Yoshinaga Y."/>
            <person name="Zwiers L.-H."/>
            <person name="Turgeon B."/>
            <person name="Goodwin S."/>
            <person name="Spatafora J."/>
            <person name="Crous P."/>
            <person name="Grigoriev I."/>
        </authorList>
    </citation>
    <scope>NUCLEOTIDE SEQUENCE</scope>
    <source>
        <strain evidence="8">CBS 109.77</strain>
    </source>
</reference>
<dbReference type="OrthoDB" id="202234at2759"/>
<evidence type="ECO:0000256" key="6">
    <source>
        <dbReference type="SAM" id="Phobius"/>
    </source>
</evidence>
<feature type="domain" description="Phospholipid/glycerol acyltransferase" evidence="7">
    <location>
        <begin position="113"/>
        <end position="230"/>
    </location>
</feature>
<dbReference type="GO" id="GO:0003841">
    <property type="term" value="F:1-acylglycerol-3-phosphate O-acyltransferase activity"/>
    <property type="evidence" value="ECO:0007669"/>
    <property type="project" value="UniProtKB-UniRule"/>
</dbReference>
<dbReference type="GO" id="GO:0006654">
    <property type="term" value="P:phosphatidic acid biosynthetic process"/>
    <property type="evidence" value="ECO:0007669"/>
    <property type="project" value="TreeGrafter"/>
</dbReference>
<evidence type="ECO:0000256" key="1">
    <source>
        <dbReference type="ARBA" id="ARBA00008655"/>
    </source>
</evidence>
<dbReference type="SMART" id="SM00563">
    <property type="entry name" value="PlsC"/>
    <property type="match status" value="1"/>
</dbReference>
<dbReference type="SUPFAM" id="SSF69593">
    <property type="entry name" value="Glycerol-3-phosphate (1)-acyltransferase"/>
    <property type="match status" value="1"/>
</dbReference>
<evidence type="ECO:0000256" key="2">
    <source>
        <dbReference type="ARBA" id="ARBA00022679"/>
    </source>
</evidence>
<keyword evidence="3 4" id="KW-0012">Acyltransferase</keyword>
<gene>
    <name evidence="8" type="ORF">K505DRAFT_309196</name>
</gene>
<keyword evidence="6" id="KW-0472">Membrane</keyword>
<evidence type="ECO:0000256" key="3">
    <source>
        <dbReference type="ARBA" id="ARBA00023315"/>
    </source>
</evidence>
<dbReference type="Pfam" id="PF01553">
    <property type="entry name" value="Acyltransferase"/>
    <property type="match status" value="1"/>
</dbReference>
<keyword evidence="6" id="KW-1133">Transmembrane helix</keyword>
<keyword evidence="2 4" id="KW-0808">Transferase</keyword>
<proteinExistence type="inferred from homology"/>
<evidence type="ECO:0000256" key="4">
    <source>
        <dbReference type="RuleBase" id="RU361267"/>
    </source>
</evidence>
<dbReference type="PANTHER" id="PTHR10434">
    <property type="entry name" value="1-ACYL-SN-GLYCEROL-3-PHOSPHATE ACYLTRANSFERASE"/>
    <property type="match status" value="1"/>
</dbReference>
<comment type="similarity">
    <text evidence="1 4">Belongs to the 1-acyl-sn-glycerol-3-phosphate acyltransferase family.</text>
</comment>
<comment type="catalytic activity">
    <reaction evidence="4">
        <text>a 1-acyl-sn-glycero-3-phosphate + an acyl-CoA = a 1,2-diacyl-sn-glycero-3-phosphate + CoA</text>
        <dbReference type="Rhea" id="RHEA:19709"/>
        <dbReference type="ChEBI" id="CHEBI:57287"/>
        <dbReference type="ChEBI" id="CHEBI:57970"/>
        <dbReference type="ChEBI" id="CHEBI:58342"/>
        <dbReference type="ChEBI" id="CHEBI:58608"/>
        <dbReference type="EC" id="2.3.1.51"/>
    </reaction>
</comment>
<feature type="transmembrane region" description="Helical" evidence="6">
    <location>
        <begin position="31"/>
        <end position="55"/>
    </location>
</feature>
<dbReference type="PANTHER" id="PTHR10434:SF11">
    <property type="entry name" value="1-ACYL-SN-GLYCEROL-3-PHOSPHATE ACYLTRANSFERASE"/>
    <property type="match status" value="1"/>
</dbReference>
<dbReference type="CDD" id="cd07989">
    <property type="entry name" value="LPLAT_AGPAT-like"/>
    <property type="match status" value="1"/>
</dbReference>
<keyword evidence="9" id="KW-1185">Reference proteome</keyword>
<feature type="region of interest" description="Disordered" evidence="5">
    <location>
        <begin position="285"/>
        <end position="321"/>
    </location>
</feature>
<keyword evidence="4" id="KW-1208">Phospholipid metabolism</keyword>
<keyword evidence="4" id="KW-0444">Lipid biosynthesis</keyword>
<dbReference type="EMBL" id="MU002011">
    <property type="protein sequence ID" value="KAF2791593.1"/>
    <property type="molecule type" value="Genomic_DNA"/>
</dbReference>
<dbReference type="GO" id="GO:0016020">
    <property type="term" value="C:membrane"/>
    <property type="evidence" value="ECO:0007669"/>
    <property type="project" value="InterPro"/>
</dbReference>
<evidence type="ECO:0000313" key="9">
    <source>
        <dbReference type="Proteomes" id="UP000799757"/>
    </source>
</evidence>
<keyword evidence="4" id="KW-0594">Phospholipid biosynthesis</keyword>